<dbReference type="Proteomes" id="UP000024942">
    <property type="component" value="Unassembled WGS sequence"/>
</dbReference>
<protein>
    <submittedName>
        <fullName evidence="2">Putative nucleotidyltransferase</fullName>
    </submittedName>
</protein>
<dbReference type="SUPFAM" id="SSF81593">
    <property type="entry name" value="Nucleotidyltransferase substrate binding subunit/domain"/>
    <property type="match status" value="1"/>
</dbReference>
<dbReference type="Gene3D" id="1.20.120.330">
    <property type="entry name" value="Nucleotidyltransferases domain 2"/>
    <property type="match status" value="1"/>
</dbReference>
<proteinExistence type="predicted"/>
<keyword evidence="2" id="KW-0808">Transferase</keyword>
<dbReference type="PATRIC" id="fig|1280953.3.peg.3812"/>
<feature type="domain" description="HEPN" evidence="1">
    <location>
        <begin position="175"/>
        <end position="297"/>
    </location>
</feature>
<keyword evidence="3" id="KW-1185">Reference proteome</keyword>
<dbReference type="InterPro" id="IPR007842">
    <property type="entry name" value="HEPN_dom"/>
</dbReference>
<evidence type="ECO:0000313" key="3">
    <source>
        <dbReference type="Proteomes" id="UP000024942"/>
    </source>
</evidence>
<name>A0A059G1P2_9PROT</name>
<comment type="caution">
    <text evidence="2">The sequence shown here is derived from an EMBL/GenBank/DDBJ whole genome shotgun (WGS) entry which is preliminary data.</text>
</comment>
<dbReference type="EMBL" id="ARYL01000053">
    <property type="protein sequence ID" value="KDA00736.1"/>
    <property type="molecule type" value="Genomic_DNA"/>
</dbReference>
<sequence>MQTSLDHLSPGRARALARARDIMLEELQARIETGGGARASRYRLLKLILFGPFARNSASETAALSPHAAMNFLVIVSHRALAGMSAFWDEVEERIARDHHVKCPVTLIIHTLPDLNSHLKAGAPFFCDIINQGILAYEDSEPGKDGRPKNIIAKPVASDPRSVHEFGLGFHSRFLKKANLSLQDGRFHTGEDPEANSHAAFSLSQAAEFAYRMLLLTVTQYAPPSHNLGKLRSLARAVDSRVDEVWAPLQKSSNRHFELLQRAYVEARYSPTYETHADILAWQADRIEVLIGLADALCREHLDRLKAEHGQQNCMSSRTLVSSGDDR</sequence>
<accession>A0A059G1P2</accession>
<dbReference type="PROSITE" id="PS50910">
    <property type="entry name" value="HEPN"/>
    <property type="match status" value="1"/>
</dbReference>
<evidence type="ECO:0000259" key="1">
    <source>
        <dbReference type="PROSITE" id="PS50910"/>
    </source>
</evidence>
<dbReference type="Pfam" id="PF05168">
    <property type="entry name" value="HEPN"/>
    <property type="match status" value="1"/>
</dbReference>
<reference evidence="2 3" key="1">
    <citation type="journal article" date="2014" name="Antonie Van Leeuwenhoek">
        <title>Hyphomonas beringensis sp. nov. and Hyphomonas chukchiensis sp. nov., isolated from surface seawater of the Bering Sea and Chukchi Sea.</title>
        <authorList>
            <person name="Li C."/>
            <person name="Lai Q."/>
            <person name="Li G."/>
            <person name="Dong C."/>
            <person name="Wang J."/>
            <person name="Liao Y."/>
            <person name="Shao Z."/>
        </authorList>
    </citation>
    <scope>NUCLEOTIDE SEQUENCE [LARGE SCALE GENOMIC DNA]</scope>
    <source>
        <strain evidence="2 3">SCH89</strain>
    </source>
</reference>
<dbReference type="STRING" id="1280953.HOC_19061"/>
<gene>
    <name evidence="2" type="ORF">HOC_19061</name>
</gene>
<evidence type="ECO:0000313" key="2">
    <source>
        <dbReference type="EMBL" id="KDA00736.1"/>
    </source>
</evidence>
<dbReference type="AlphaFoldDB" id="A0A059G1P2"/>
<dbReference type="SMART" id="SM00748">
    <property type="entry name" value="HEPN"/>
    <property type="match status" value="1"/>
</dbReference>
<organism evidence="2 3">
    <name type="scientific">Hyphomonas oceanitis SCH89</name>
    <dbReference type="NCBI Taxonomy" id="1280953"/>
    <lineage>
        <taxon>Bacteria</taxon>
        <taxon>Pseudomonadati</taxon>
        <taxon>Pseudomonadota</taxon>
        <taxon>Alphaproteobacteria</taxon>
        <taxon>Hyphomonadales</taxon>
        <taxon>Hyphomonadaceae</taxon>
        <taxon>Hyphomonas</taxon>
    </lineage>
</organism>
<dbReference type="eggNOG" id="COG1708">
    <property type="taxonomic scope" value="Bacteria"/>
</dbReference>
<dbReference type="GO" id="GO:0016740">
    <property type="term" value="F:transferase activity"/>
    <property type="evidence" value="ECO:0007669"/>
    <property type="project" value="UniProtKB-KW"/>
</dbReference>